<reference evidence="1 2" key="2">
    <citation type="journal article" date="2017" name="Front. Plant Sci.">
        <title>Gene Classification and Mining of Molecular Markers Useful in Red Clover (Trifolium pratense) Breeding.</title>
        <authorList>
            <person name="Istvanek J."/>
            <person name="Dluhosova J."/>
            <person name="Dluhos P."/>
            <person name="Patkova L."/>
            <person name="Nedelnik J."/>
            <person name="Repkova J."/>
        </authorList>
    </citation>
    <scope>NUCLEOTIDE SEQUENCE [LARGE SCALE GENOMIC DNA]</scope>
    <source>
        <strain evidence="2">cv. Tatra</strain>
        <tissue evidence="1">Young leaves</tissue>
    </source>
</reference>
<organism evidence="1 2">
    <name type="scientific">Trifolium pratense</name>
    <name type="common">Red clover</name>
    <dbReference type="NCBI Taxonomy" id="57577"/>
    <lineage>
        <taxon>Eukaryota</taxon>
        <taxon>Viridiplantae</taxon>
        <taxon>Streptophyta</taxon>
        <taxon>Embryophyta</taxon>
        <taxon>Tracheophyta</taxon>
        <taxon>Spermatophyta</taxon>
        <taxon>Magnoliopsida</taxon>
        <taxon>eudicotyledons</taxon>
        <taxon>Gunneridae</taxon>
        <taxon>Pentapetalae</taxon>
        <taxon>rosids</taxon>
        <taxon>fabids</taxon>
        <taxon>Fabales</taxon>
        <taxon>Fabaceae</taxon>
        <taxon>Papilionoideae</taxon>
        <taxon>50 kb inversion clade</taxon>
        <taxon>NPAAA clade</taxon>
        <taxon>Hologalegina</taxon>
        <taxon>IRL clade</taxon>
        <taxon>Trifolieae</taxon>
        <taxon>Trifolium</taxon>
    </lineage>
</organism>
<sequence>MCLSGSCAGTSWFLTWCEKGIAGQTLFKVRTNFMSMPYKVQTIDDFVKQVEAGDMKLRVQVLESERAARNAKVLQMATRAARKATV</sequence>
<dbReference type="GO" id="GO:0016301">
    <property type="term" value="F:kinase activity"/>
    <property type="evidence" value="ECO:0007669"/>
    <property type="project" value="UniProtKB-KW"/>
</dbReference>
<accession>A0A2K3NJM9</accession>
<name>A0A2K3NJM9_TRIPR</name>
<keyword evidence="1" id="KW-0418">Kinase</keyword>
<dbReference type="STRING" id="57577.A0A2K3NJM9"/>
<keyword evidence="1" id="KW-0808">Transferase</keyword>
<reference evidence="1 2" key="1">
    <citation type="journal article" date="2014" name="Am. J. Bot.">
        <title>Genome assembly and annotation for red clover (Trifolium pratense; Fabaceae).</title>
        <authorList>
            <person name="Istvanek J."/>
            <person name="Jaros M."/>
            <person name="Krenek A."/>
            <person name="Repkova J."/>
        </authorList>
    </citation>
    <scope>NUCLEOTIDE SEQUENCE [LARGE SCALE GENOMIC DNA]</scope>
    <source>
        <strain evidence="2">cv. Tatra</strain>
        <tissue evidence="1">Young leaves</tissue>
    </source>
</reference>
<protein>
    <submittedName>
        <fullName evidence="1">ABC1 kinase</fullName>
    </submittedName>
</protein>
<proteinExistence type="predicted"/>
<evidence type="ECO:0000313" key="1">
    <source>
        <dbReference type="EMBL" id="PNY03233.1"/>
    </source>
</evidence>
<dbReference type="EMBL" id="ASHM01022378">
    <property type="protein sequence ID" value="PNY03233.1"/>
    <property type="molecule type" value="Genomic_DNA"/>
</dbReference>
<dbReference type="AlphaFoldDB" id="A0A2K3NJM9"/>
<dbReference type="Proteomes" id="UP000236291">
    <property type="component" value="Unassembled WGS sequence"/>
</dbReference>
<gene>
    <name evidence="1" type="ORF">L195_g026558</name>
</gene>
<evidence type="ECO:0000313" key="2">
    <source>
        <dbReference type="Proteomes" id="UP000236291"/>
    </source>
</evidence>
<comment type="caution">
    <text evidence="1">The sequence shown here is derived from an EMBL/GenBank/DDBJ whole genome shotgun (WGS) entry which is preliminary data.</text>
</comment>